<dbReference type="Gene3D" id="3.90.470.20">
    <property type="entry name" value="4'-phosphopantetheinyl transferase domain"/>
    <property type="match status" value="2"/>
</dbReference>
<dbReference type="SUPFAM" id="SSF56214">
    <property type="entry name" value="4'-phosphopantetheinyl transferase"/>
    <property type="match status" value="2"/>
</dbReference>
<evidence type="ECO:0000259" key="3">
    <source>
        <dbReference type="Pfam" id="PF01648"/>
    </source>
</evidence>
<dbReference type="EMBL" id="AYHO01000005">
    <property type="protein sequence ID" value="ESJ94025.1"/>
    <property type="molecule type" value="Genomic_DNA"/>
</dbReference>
<evidence type="ECO:0000256" key="2">
    <source>
        <dbReference type="ARBA" id="ARBA00022679"/>
    </source>
</evidence>
<dbReference type="InterPro" id="IPR050559">
    <property type="entry name" value="P-Pant_transferase_sf"/>
</dbReference>
<organism evidence="4 5">
    <name type="scientific">Acinetobacter lwoffii NCTC 5866 = CIP 64.10 = NIPH 512</name>
    <dbReference type="NCBI Taxonomy" id="981327"/>
    <lineage>
        <taxon>Bacteria</taxon>
        <taxon>Pseudomonadati</taxon>
        <taxon>Pseudomonadota</taxon>
        <taxon>Gammaproteobacteria</taxon>
        <taxon>Moraxellales</taxon>
        <taxon>Moraxellaceae</taxon>
        <taxon>Acinetobacter</taxon>
    </lineage>
</organism>
<evidence type="ECO:0000313" key="5">
    <source>
        <dbReference type="Proteomes" id="UP000018465"/>
    </source>
</evidence>
<comment type="similarity">
    <text evidence="1">Belongs to the P-Pant transferase superfamily. Gsp/Sfp/HetI/AcpT family.</text>
</comment>
<comment type="caution">
    <text evidence="4">The sequence shown here is derived from an EMBL/GenBank/DDBJ whole genome shotgun (WGS) entry which is preliminary data.</text>
</comment>
<evidence type="ECO:0000256" key="1">
    <source>
        <dbReference type="ARBA" id="ARBA00010990"/>
    </source>
</evidence>
<dbReference type="RefSeq" id="WP_004647473.1">
    <property type="nucleotide sequence ID" value="NZ_KI530565.1"/>
</dbReference>
<name>A0ABP2Z9L8_ACILW</name>
<dbReference type="Proteomes" id="UP000018465">
    <property type="component" value="Unassembled WGS sequence"/>
</dbReference>
<reference evidence="4 5" key="1">
    <citation type="submission" date="2013-10" db="EMBL/GenBank/DDBJ databases">
        <title>The Genome Sequence of Acinetobacter lwoffii NIPH 512.</title>
        <authorList>
            <consortium name="The Broad Institute Genomics Platform"/>
            <consortium name="The Broad Institute Genome Sequencing Center for Infectious Disease"/>
            <person name="Cerqueira G."/>
            <person name="Feldgarden M."/>
            <person name="Courvalin P."/>
            <person name="Grillot-Courvalin C."/>
            <person name="Clermont D."/>
            <person name="Rocha E."/>
            <person name="Yoon E.-J."/>
            <person name="Nemec A."/>
            <person name="Young S.K."/>
            <person name="Zeng Q."/>
            <person name="Gargeya S."/>
            <person name="Fitzgerald M."/>
            <person name="Abouelleil A."/>
            <person name="Alvarado L."/>
            <person name="Berlin A.M."/>
            <person name="Chapman S.B."/>
            <person name="Gainer-Dewar J."/>
            <person name="Goldberg J."/>
            <person name="Gnerre S."/>
            <person name="Griggs A."/>
            <person name="Gujja S."/>
            <person name="Hansen M."/>
            <person name="Howarth C."/>
            <person name="Imamovic A."/>
            <person name="Ireland A."/>
            <person name="Larimer J."/>
            <person name="McCowan C."/>
            <person name="Murphy C."/>
            <person name="Pearson M."/>
            <person name="Poon T.W."/>
            <person name="Priest M."/>
            <person name="Roberts A."/>
            <person name="Saif S."/>
            <person name="Shea T."/>
            <person name="Sykes S."/>
            <person name="Wortman J."/>
            <person name="Nusbaum C."/>
            <person name="Birren B."/>
        </authorList>
    </citation>
    <scope>NUCLEOTIDE SEQUENCE [LARGE SCALE GENOMIC DNA]</scope>
    <source>
        <strain evidence="4 5">NIPH 512</strain>
    </source>
</reference>
<keyword evidence="2" id="KW-0808">Transferase</keyword>
<evidence type="ECO:0000313" key="4">
    <source>
        <dbReference type="EMBL" id="ESJ94025.1"/>
    </source>
</evidence>
<dbReference type="Pfam" id="PF01648">
    <property type="entry name" value="ACPS"/>
    <property type="match status" value="1"/>
</dbReference>
<dbReference type="PANTHER" id="PTHR12215:SF10">
    <property type="entry name" value="L-AMINOADIPATE-SEMIALDEHYDE DEHYDROGENASE-PHOSPHOPANTETHEINYL TRANSFERASE"/>
    <property type="match status" value="1"/>
</dbReference>
<dbReference type="InterPro" id="IPR008278">
    <property type="entry name" value="4-PPantetheinyl_Trfase_dom"/>
</dbReference>
<dbReference type="InterPro" id="IPR037143">
    <property type="entry name" value="4-PPantetheinyl_Trfase_dom_sf"/>
</dbReference>
<protein>
    <recommendedName>
        <fullName evidence="3">4'-phosphopantetheinyl transferase domain-containing protein</fullName>
    </recommendedName>
</protein>
<sequence length="219" mass="25553">MSFALSRNIQIYLQKIDQFFSIELPQSRVEQIKNRKLAIYAHRNQLLSDQFNHPIQSLDFTTTEYGKPYLNDYPDFSFNHSHSQNFYALATSRNVQNLGIDIEELSRKVRFEALAQHAFHPEELKHWKTLAYDPEYWFKVWTIKEAVLKASGLGIRINLNELNTNIHPEQNGGRCEHPEIGVYAYQNYSVAGCMLTVAWQSEHSCKGLRFPVIQIHHTV</sequence>
<accession>A0ABP2Z9L8</accession>
<feature type="domain" description="4'-phosphopantetheinyl transferase" evidence="3">
    <location>
        <begin position="98"/>
        <end position="174"/>
    </location>
</feature>
<dbReference type="PANTHER" id="PTHR12215">
    <property type="entry name" value="PHOSPHOPANTETHEINE TRANSFERASE"/>
    <property type="match status" value="1"/>
</dbReference>
<proteinExistence type="inferred from homology"/>
<keyword evidence="5" id="KW-1185">Reference proteome</keyword>
<gene>
    <name evidence="4" type="ORF">P800_02096</name>
</gene>